<organism evidence="5 6">
    <name type="scientific">Leersia perrieri</name>
    <dbReference type="NCBI Taxonomy" id="77586"/>
    <lineage>
        <taxon>Eukaryota</taxon>
        <taxon>Viridiplantae</taxon>
        <taxon>Streptophyta</taxon>
        <taxon>Embryophyta</taxon>
        <taxon>Tracheophyta</taxon>
        <taxon>Spermatophyta</taxon>
        <taxon>Magnoliopsida</taxon>
        <taxon>Liliopsida</taxon>
        <taxon>Poales</taxon>
        <taxon>Poaceae</taxon>
        <taxon>BOP clade</taxon>
        <taxon>Oryzoideae</taxon>
        <taxon>Oryzeae</taxon>
        <taxon>Oryzinae</taxon>
        <taxon>Leersia</taxon>
    </lineage>
</organism>
<sequence>MAGLCVLLEKQHAAAATTTTAAVRSAQIISKTTVVLSTTTPSSAAGKIHGYSSSTRAPVATAMAASSSSFLQRCFLCYRMLADGDDIYIYRHILTEDVDDDMNCCAEDSTAAATRGRSVADAGGFFAY</sequence>
<feature type="zinc finger region" description="FLZ-type" evidence="3">
    <location>
        <begin position="69"/>
        <end position="128"/>
    </location>
</feature>
<dbReference type="HOGENOM" id="CLU_143767_0_0_1"/>
<dbReference type="eggNOG" id="ENOG502R59R">
    <property type="taxonomic scope" value="Eukaryota"/>
</dbReference>
<dbReference type="GO" id="GO:0046872">
    <property type="term" value="F:metal ion binding"/>
    <property type="evidence" value="ECO:0007669"/>
    <property type="project" value="UniProtKB-KW"/>
</dbReference>
<dbReference type="AlphaFoldDB" id="A0A0D9XUZ4"/>
<evidence type="ECO:0000259" key="4">
    <source>
        <dbReference type="PROSITE" id="PS51795"/>
    </source>
</evidence>
<dbReference type="Gramene" id="LPERR11G18370.1">
    <property type="protein sequence ID" value="LPERR11G18370.1"/>
    <property type="gene ID" value="LPERR11G18370"/>
</dbReference>
<proteinExistence type="inferred from homology"/>
<evidence type="ECO:0000256" key="3">
    <source>
        <dbReference type="PROSITE-ProRule" id="PRU01131"/>
    </source>
</evidence>
<reference evidence="6" key="2">
    <citation type="submission" date="2013-12" db="EMBL/GenBank/DDBJ databases">
        <authorList>
            <person name="Yu Y."/>
            <person name="Lee S."/>
            <person name="de Baynast K."/>
            <person name="Wissotski M."/>
            <person name="Liu L."/>
            <person name="Talag J."/>
            <person name="Goicoechea J."/>
            <person name="Angelova A."/>
            <person name="Jetty R."/>
            <person name="Kudrna D."/>
            <person name="Golser W."/>
            <person name="Rivera L."/>
            <person name="Zhang J."/>
            <person name="Wing R."/>
        </authorList>
    </citation>
    <scope>NUCLEOTIDE SEQUENCE</scope>
</reference>
<dbReference type="Proteomes" id="UP000032180">
    <property type="component" value="Chromosome 11"/>
</dbReference>
<name>A0A0D9XUZ4_9ORYZ</name>
<keyword evidence="2" id="KW-0479">Metal-binding</keyword>
<evidence type="ECO:0000313" key="6">
    <source>
        <dbReference type="Proteomes" id="UP000032180"/>
    </source>
</evidence>
<accession>A0A0D9XUZ4</accession>
<dbReference type="InterPro" id="IPR007650">
    <property type="entry name" value="Zf-FLZ_dom"/>
</dbReference>
<reference evidence="5 6" key="1">
    <citation type="submission" date="2012-08" db="EMBL/GenBank/DDBJ databases">
        <title>Oryza genome evolution.</title>
        <authorList>
            <person name="Wing R.A."/>
        </authorList>
    </citation>
    <scope>NUCLEOTIDE SEQUENCE</scope>
</reference>
<evidence type="ECO:0000256" key="2">
    <source>
        <dbReference type="ARBA" id="ARBA00022723"/>
    </source>
</evidence>
<comment type="similarity">
    <text evidence="1">Belongs to the FLZ family.</text>
</comment>
<reference evidence="5" key="3">
    <citation type="submission" date="2015-04" db="UniProtKB">
        <authorList>
            <consortium name="EnsemblPlants"/>
        </authorList>
    </citation>
    <scope>IDENTIFICATION</scope>
</reference>
<evidence type="ECO:0000313" key="5">
    <source>
        <dbReference type="EnsemblPlants" id="LPERR11G18370.1"/>
    </source>
</evidence>
<feature type="domain" description="FLZ-type" evidence="4">
    <location>
        <begin position="69"/>
        <end position="128"/>
    </location>
</feature>
<dbReference type="Pfam" id="PF04570">
    <property type="entry name" value="zf-FLZ"/>
    <property type="match status" value="1"/>
</dbReference>
<evidence type="ECO:0000256" key="1">
    <source>
        <dbReference type="ARBA" id="ARBA00009374"/>
    </source>
</evidence>
<keyword evidence="6" id="KW-1185">Reference proteome</keyword>
<dbReference type="PROSITE" id="PS51795">
    <property type="entry name" value="ZF_FLZ"/>
    <property type="match status" value="1"/>
</dbReference>
<protein>
    <recommendedName>
        <fullName evidence="4">FLZ-type domain-containing protein</fullName>
    </recommendedName>
</protein>
<dbReference type="EnsemblPlants" id="LPERR11G18370.1">
    <property type="protein sequence ID" value="LPERR11G18370.1"/>
    <property type="gene ID" value="LPERR11G18370"/>
</dbReference>